<accession>A0ABX9Y8P1</accession>
<feature type="region of interest" description="Disordered" evidence="3">
    <location>
        <begin position="1"/>
        <end position="73"/>
    </location>
</feature>
<protein>
    <recommendedName>
        <fullName evidence="4">ANTAR domain-containing protein</fullName>
    </recommendedName>
</protein>
<evidence type="ECO:0000313" key="5">
    <source>
        <dbReference type="EMBL" id="RQW96460.1"/>
    </source>
</evidence>
<dbReference type="Gene3D" id="3.30.450.40">
    <property type="match status" value="1"/>
</dbReference>
<name>A0ABX9Y8P1_MICCH</name>
<organism evidence="5 6">
    <name type="scientific">Micromonospora chalcea</name>
    <dbReference type="NCBI Taxonomy" id="1874"/>
    <lineage>
        <taxon>Bacteria</taxon>
        <taxon>Bacillati</taxon>
        <taxon>Actinomycetota</taxon>
        <taxon>Actinomycetes</taxon>
        <taxon>Micromonosporales</taxon>
        <taxon>Micromonosporaceae</taxon>
        <taxon>Micromonospora</taxon>
    </lineage>
</organism>
<dbReference type="SMART" id="SM01012">
    <property type="entry name" value="ANTAR"/>
    <property type="match status" value="1"/>
</dbReference>
<dbReference type="InterPro" id="IPR003018">
    <property type="entry name" value="GAF"/>
</dbReference>
<comment type="caution">
    <text evidence="5">The sequence shown here is derived from an EMBL/GenBank/DDBJ whole genome shotgun (WGS) entry which is preliminary data.</text>
</comment>
<reference evidence="5 6" key="1">
    <citation type="submission" date="2018-05" db="EMBL/GenBank/DDBJ databases">
        <title>Micromonospora from Atacama Desert.</title>
        <authorList>
            <person name="Carro L."/>
            <person name="Goodfellow M."/>
            <person name="Klenk H.-P."/>
        </authorList>
    </citation>
    <scope>NUCLEOTIDE SEQUENCE [LARGE SCALE GENOMIC DNA]</scope>
    <source>
        <strain evidence="5 6">LB41</strain>
    </source>
</reference>
<dbReference type="InterPro" id="IPR036388">
    <property type="entry name" value="WH-like_DNA-bd_sf"/>
</dbReference>
<evidence type="ECO:0000256" key="1">
    <source>
        <dbReference type="ARBA" id="ARBA00023015"/>
    </source>
</evidence>
<dbReference type="InterPro" id="IPR005561">
    <property type="entry name" value="ANTAR"/>
</dbReference>
<keyword evidence="1" id="KW-0805">Transcription regulation</keyword>
<evidence type="ECO:0000313" key="6">
    <source>
        <dbReference type="Proteomes" id="UP000274694"/>
    </source>
</evidence>
<gene>
    <name evidence="5" type="ORF">DLJ60_04560</name>
</gene>
<evidence type="ECO:0000256" key="2">
    <source>
        <dbReference type="ARBA" id="ARBA00023163"/>
    </source>
</evidence>
<dbReference type="InterPro" id="IPR029016">
    <property type="entry name" value="GAF-like_dom_sf"/>
</dbReference>
<sequence length="376" mass="39058">MRTAAFRGVSGRPERGGAPARLVDCGPVTDRRGPTCGGRCPAGSEGRPRDLTGRDGVANGASVGGGLSATGVPSDTASVRSLASIGSASSRPLPPVARRRHAEYRLPFARVPGAVRNVRFERSGSESVVDTDNPGHGDPTTSDRRLRLWAALGAAARGGAVTVGHVCAAAVSAADVDSAAVAVVLDATPRELVHATDRSAADLEDLSLTLGEGPCVDATTHGPVLAADLTLPECRKRWPAFAPAAVRVGACAVFALPLRVGGINLGVLDLYRARAEDLAAEELADVLILADTACAVLLDGATSHGADRNDRWPEGTGLHHPEVHQATGMIMAQLEVPAAVALARMLAHAYSRDRRLRDVATDIVARRLRLGPDRTR</sequence>
<dbReference type="Pfam" id="PF13185">
    <property type="entry name" value="GAF_2"/>
    <property type="match status" value="1"/>
</dbReference>
<dbReference type="Gene3D" id="1.10.10.10">
    <property type="entry name" value="Winged helix-like DNA-binding domain superfamily/Winged helix DNA-binding domain"/>
    <property type="match status" value="1"/>
</dbReference>
<dbReference type="EMBL" id="QGTA01000113">
    <property type="protein sequence ID" value="RQW96460.1"/>
    <property type="molecule type" value="Genomic_DNA"/>
</dbReference>
<proteinExistence type="predicted"/>
<dbReference type="Pfam" id="PF03861">
    <property type="entry name" value="ANTAR"/>
    <property type="match status" value="1"/>
</dbReference>
<dbReference type="SUPFAM" id="SSF55781">
    <property type="entry name" value="GAF domain-like"/>
    <property type="match status" value="1"/>
</dbReference>
<evidence type="ECO:0000256" key="3">
    <source>
        <dbReference type="SAM" id="MobiDB-lite"/>
    </source>
</evidence>
<dbReference type="Proteomes" id="UP000274694">
    <property type="component" value="Unassembled WGS sequence"/>
</dbReference>
<feature type="domain" description="ANTAR" evidence="4">
    <location>
        <begin position="297"/>
        <end position="364"/>
    </location>
</feature>
<keyword evidence="6" id="KW-1185">Reference proteome</keyword>
<evidence type="ECO:0000259" key="4">
    <source>
        <dbReference type="SMART" id="SM01012"/>
    </source>
</evidence>
<keyword evidence="2" id="KW-0804">Transcription</keyword>